<dbReference type="InterPro" id="IPR000064">
    <property type="entry name" value="NLP_P60_dom"/>
</dbReference>
<evidence type="ECO:0000256" key="1">
    <source>
        <dbReference type="ARBA" id="ARBA00007074"/>
    </source>
</evidence>
<protein>
    <submittedName>
        <fullName evidence="7">Cell wall-associated NlpC family hydrolase</fullName>
    </submittedName>
</protein>
<evidence type="ECO:0000256" key="4">
    <source>
        <dbReference type="ARBA" id="ARBA00022807"/>
    </source>
</evidence>
<proteinExistence type="inferred from homology"/>
<evidence type="ECO:0000259" key="6">
    <source>
        <dbReference type="PROSITE" id="PS51935"/>
    </source>
</evidence>
<dbReference type="AlphaFoldDB" id="A0A4V3EAZ9"/>
<dbReference type="Pfam" id="PF00877">
    <property type="entry name" value="NLPC_P60"/>
    <property type="match status" value="1"/>
</dbReference>
<dbReference type="InterPro" id="IPR006311">
    <property type="entry name" value="TAT_signal"/>
</dbReference>
<dbReference type="GO" id="GO:0008234">
    <property type="term" value="F:cysteine-type peptidase activity"/>
    <property type="evidence" value="ECO:0007669"/>
    <property type="project" value="UniProtKB-KW"/>
</dbReference>
<gene>
    <name evidence="7" type="ORF">CLV52_0316</name>
</gene>
<dbReference type="Gene3D" id="3.90.1720.10">
    <property type="entry name" value="endopeptidase domain like (from Nostoc punctiforme)"/>
    <property type="match status" value="1"/>
</dbReference>
<dbReference type="Proteomes" id="UP000295344">
    <property type="component" value="Unassembled WGS sequence"/>
</dbReference>
<dbReference type="GO" id="GO:0006508">
    <property type="term" value="P:proteolysis"/>
    <property type="evidence" value="ECO:0007669"/>
    <property type="project" value="UniProtKB-KW"/>
</dbReference>
<comment type="caution">
    <text evidence="7">The sequence shown here is derived from an EMBL/GenBank/DDBJ whole genome shotgun (WGS) entry which is preliminary data.</text>
</comment>
<evidence type="ECO:0000256" key="3">
    <source>
        <dbReference type="ARBA" id="ARBA00022801"/>
    </source>
</evidence>
<dbReference type="EMBL" id="SOAM01000001">
    <property type="protein sequence ID" value="TDS79774.1"/>
    <property type="molecule type" value="Genomic_DNA"/>
</dbReference>
<dbReference type="InterPro" id="IPR038765">
    <property type="entry name" value="Papain-like_cys_pep_sf"/>
</dbReference>
<dbReference type="PROSITE" id="PS51257">
    <property type="entry name" value="PROKAR_LIPOPROTEIN"/>
    <property type="match status" value="1"/>
</dbReference>
<keyword evidence="4" id="KW-0788">Thiol protease</keyword>
<dbReference type="RefSeq" id="WP_133764232.1">
    <property type="nucleotide sequence ID" value="NZ_BAAARP010000001.1"/>
</dbReference>
<keyword evidence="8" id="KW-1185">Reference proteome</keyword>
<evidence type="ECO:0000313" key="7">
    <source>
        <dbReference type="EMBL" id="TDS79774.1"/>
    </source>
</evidence>
<keyword evidence="2" id="KW-0645">Protease</keyword>
<feature type="chain" id="PRO_5021000704" evidence="5">
    <location>
        <begin position="34"/>
        <end position="264"/>
    </location>
</feature>
<dbReference type="PANTHER" id="PTHR47359">
    <property type="entry name" value="PEPTIDOGLYCAN DL-ENDOPEPTIDASE CWLO"/>
    <property type="match status" value="1"/>
</dbReference>
<dbReference type="OrthoDB" id="5177647at2"/>
<keyword evidence="3 7" id="KW-0378">Hydrolase</keyword>
<organism evidence="7 8">
    <name type="scientific">Amnibacterium kyonggiense</name>
    <dbReference type="NCBI Taxonomy" id="595671"/>
    <lineage>
        <taxon>Bacteria</taxon>
        <taxon>Bacillati</taxon>
        <taxon>Actinomycetota</taxon>
        <taxon>Actinomycetes</taxon>
        <taxon>Micrococcales</taxon>
        <taxon>Microbacteriaceae</taxon>
        <taxon>Amnibacterium</taxon>
    </lineage>
</organism>
<comment type="similarity">
    <text evidence="1">Belongs to the peptidase C40 family.</text>
</comment>
<dbReference type="PROSITE" id="PS51935">
    <property type="entry name" value="NLPC_P60"/>
    <property type="match status" value="1"/>
</dbReference>
<evidence type="ECO:0000313" key="8">
    <source>
        <dbReference type="Proteomes" id="UP000295344"/>
    </source>
</evidence>
<dbReference type="PANTHER" id="PTHR47359:SF3">
    <property type="entry name" value="NLP_P60 DOMAIN-CONTAINING PROTEIN-RELATED"/>
    <property type="match status" value="1"/>
</dbReference>
<feature type="domain" description="NlpC/P60" evidence="6">
    <location>
        <begin position="141"/>
        <end position="264"/>
    </location>
</feature>
<sequence length="264" mass="27576">MPRRTIRTAAIALTGAATAATVAAGCLLGAAHAAPPAQPAAAASPDTAAVVQVVRTRLTVLETQADAAGRAAQLADEAVLEHDTAANRAAADRAEAALATLADSQTPELTRLLDRLTALGVRVDDPASDGATATTAALVGKTRALRAVSFARKQIGDPYGFAKAGPGRWDCSGLTMKAYTAVHVSIGGHSATAQWRKAKQRHDLKAWKQRKPGDLIFYGRPGAVYHVAIYVGHGRMIEAPYPGKRVREVKVRNAGRLSQVARPA</sequence>
<evidence type="ECO:0000256" key="2">
    <source>
        <dbReference type="ARBA" id="ARBA00022670"/>
    </source>
</evidence>
<dbReference type="InterPro" id="IPR051794">
    <property type="entry name" value="PG_Endopeptidase_C40"/>
</dbReference>
<evidence type="ECO:0000256" key="5">
    <source>
        <dbReference type="SAM" id="SignalP"/>
    </source>
</evidence>
<keyword evidence="5" id="KW-0732">Signal</keyword>
<feature type="signal peptide" evidence="5">
    <location>
        <begin position="1"/>
        <end position="33"/>
    </location>
</feature>
<dbReference type="PROSITE" id="PS51318">
    <property type="entry name" value="TAT"/>
    <property type="match status" value="1"/>
</dbReference>
<dbReference type="SUPFAM" id="SSF54001">
    <property type="entry name" value="Cysteine proteinases"/>
    <property type="match status" value="1"/>
</dbReference>
<reference evidence="7 8" key="1">
    <citation type="submission" date="2019-03" db="EMBL/GenBank/DDBJ databases">
        <title>Genomic Encyclopedia of Archaeal and Bacterial Type Strains, Phase II (KMG-II): from individual species to whole genera.</title>
        <authorList>
            <person name="Goeker M."/>
        </authorList>
    </citation>
    <scope>NUCLEOTIDE SEQUENCE [LARGE SCALE GENOMIC DNA]</scope>
    <source>
        <strain evidence="7 8">DSM 24782</strain>
    </source>
</reference>
<accession>A0A4V3EAZ9</accession>
<name>A0A4V3EAZ9_9MICO</name>